<feature type="modified residue" description="N6-(pyridoxal phosphate)lysine" evidence="3">
    <location>
        <position position="198"/>
    </location>
</feature>
<dbReference type="Gene3D" id="3.90.1150.10">
    <property type="entry name" value="Aspartate Aminotransferase, domain 1"/>
    <property type="match status" value="1"/>
</dbReference>
<dbReference type="PANTHER" id="PTHR11808:SF85">
    <property type="entry name" value="CYSTATHIONINE GAMMA-LYASE-RELATED"/>
    <property type="match status" value="1"/>
</dbReference>
<comment type="cofactor">
    <cofactor evidence="1 4">
        <name>pyridoxal 5'-phosphate</name>
        <dbReference type="ChEBI" id="CHEBI:597326"/>
    </cofactor>
</comment>
<gene>
    <name evidence="6" type="ORF">F1D05_05500</name>
</gene>
<dbReference type="GO" id="GO:0005737">
    <property type="term" value="C:cytoplasm"/>
    <property type="evidence" value="ECO:0007669"/>
    <property type="project" value="TreeGrafter"/>
</dbReference>
<dbReference type="GO" id="GO:0019346">
    <property type="term" value="P:transsulfuration"/>
    <property type="evidence" value="ECO:0007669"/>
    <property type="project" value="InterPro"/>
</dbReference>
<dbReference type="GO" id="GO:0030170">
    <property type="term" value="F:pyridoxal phosphate binding"/>
    <property type="evidence" value="ECO:0007669"/>
    <property type="project" value="InterPro"/>
</dbReference>
<dbReference type="Gene3D" id="3.40.640.10">
    <property type="entry name" value="Type I PLP-dependent aspartate aminotransferase-like (Major domain)"/>
    <property type="match status" value="1"/>
</dbReference>
<keyword evidence="2 3" id="KW-0663">Pyridoxal phosphate</keyword>
<proteinExistence type="inferred from homology"/>
<dbReference type="InterPro" id="IPR015421">
    <property type="entry name" value="PyrdxlP-dep_Trfase_major"/>
</dbReference>
<dbReference type="GO" id="GO:0004123">
    <property type="term" value="F:cystathionine gamma-lyase activity"/>
    <property type="evidence" value="ECO:0007669"/>
    <property type="project" value="TreeGrafter"/>
</dbReference>
<evidence type="ECO:0000313" key="6">
    <source>
        <dbReference type="EMBL" id="QNE17465.1"/>
    </source>
</evidence>
<dbReference type="GO" id="GO:0019343">
    <property type="term" value="P:cysteine biosynthetic process via cystathionine"/>
    <property type="evidence" value="ECO:0007669"/>
    <property type="project" value="TreeGrafter"/>
</dbReference>
<evidence type="ECO:0000256" key="1">
    <source>
        <dbReference type="ARBA" id="ARBA00001933"/>
    </source>
</evidence>
<accession>A0A7G6WU00</accession>
<comment type="similarity">
    <text evidence="4">Belongs to the trans-sulfuration enzymes family.</text>
</comment>
<feature type="compositionally biased region" description="Low complexity" evidence="5">
    <location>
        <begin position="11"/>
        <end position="20"/>
    </location>
</feature>
<organism evidence="6 7">
    <name type="scientific">Kribbella qitaiheensis</name>
    <dbReference type="NCBI Taxonomy" id="1544730"/>
    <lineage>
        <taxon>Bacteria</taxon>
        <taxon>Bacillati</taxon>
        <taxon>Actinomycetota</taxon>
        <taxon>Actinomycetes</taxon>
        <taxon>Propionibacteriales</taxon>
        <taxon>Kribbellaceae</taxon>
        <taxon>Kribbella</taxon>
    </lineage>
</organism>
<feature type="region of interest" description="Disordered" evidence="5">
    <location>
        <begin position="1"/>
        <end position="22"/>
    </location>
</feature>
<dbReference type="EMBL" id="CP043661">
    <property type="protein sequence ID" value="QNE17465.1"/>
    <property type="molecule type" value="Genomic_DNA"/>
</dbReference>
<keyword evidence="7" id="KW-1185">Reference proteome</keyword>
<reference evidence="7" key="1">
    <citation type="submission" date="2019-09" db="EMBL/GenBank/DDBJ databases">
        <title>Antimicrobial potential of Antarctic Bacteria.</title>
        <authorList>
            <person name="Benaud N."/>
            <person name="Edwards R.J."/>
            <person name="Ferrari B.C."/>
        </authorList>
    </citation>
    <scope>NUCLEOTIDE SEQUENCE [LARGE SCALE GENOMIC DNA]</scope>
    <source>
        <strain evidence="7">SPB151</strain>
    </source>
</reference>
<dbReference type="KEGG" id="kqi:F1D05_05500"/>
<name>A0A7G6WU00_9ACTN</name>
<evidence type="ECO:0000313" key="7">
    <source>
        <dbReference type="Proteomes" id="UP000515563"/>
    </source>
</evidence>
<dbReference type="Pfam" id="PF01053">
    <property type="entry name" value="Cys_Met_Meta_PP"/>
    <property type="match status" value="1"/>
</dbReference>
<keyword evidence="6" id="KW-0808">Transferase</keyword>
<keyword evidence="6" id="KW-0032">Aminotransferase</keyword>
<dbReference type="GO" id="GO:0008483">
    <property type="term" value="F:transaminase activity"/>
    <property type="evidence" value="ECO:0007669"/>
    <property type="project" value="UniProtKB-KW"/>
</dbReference>
<dbReference type="InterPro" id="IPR015422">
    <property type="entry name" value="PyrdxlP-dep_Trfase_small"/>
</dbReference>
<dbReference type="PANTHER" id="PTHR11808">
    <property type="entry name" value="TRANS-SULFURATION ENZYME FAMILY MEMBER"/>
    <property type="match status" value="1"/>
</dbReference>
<reference evidence="6 7" key="2">
    <citation type="journal article" date="2020" name="Microbiol. Resour. Announc.">
        <title>Antarctic desert soil bacteria exhibit high novel natural product potential, evaluated through long-read genome sequencing and comparative genomics.</title>
        <authorList>
            <person name="Benaud N."/>
            <person name="Edwards R.J."/>
            <person name="Amos T.G."/>
            <person name="D'Agostino P.M."/>
            <person name="Gutierrez-Chavez C."/>
            <person name="Montgomery K."/>
            <person name="Nicetic I."/>
            <person name="Ferrari B.C."/>
        </authorList>
    </citation>
    <scope>NUCLEOTIDE SEQUENCE [LARGE SCALE GENOMIC DNA]</scope>
    <source>
        <strain evidence="6 7">SPB151</strain>
    </source>
</reference>
<protein>
    <submittedName>
        <fullName evidence="6">Aminotransferase class I/II-fold pyridoxal phosphate-dependent enzyme</fullName>
    </submittedName>
</protein>
<dbReference type="PIRSF" id="PIRSF001434">
    <property type="entry name" value="CGS"/>
    <property type="match status" value="1"/>
</dbReference>
<dbReference type="AlphaFoldDB" id="A0A7G6WU00"/>
<evidence type="ECO:0000256" key="4">
    <source>
        <dbReference type="RuleBase" id="RU362118"/>
    </source>
</evidence>
<evidence type="ECO:0000256" key="2">
    <source>
        <dbReference type="ARBA" id="ARBA00022898"/>
    </source>
</evidence>
<dbReference type="InterPro" id="IPR015424">
    <property type="entry name" value="PyrdxlP-dep_Trfase"/>
</dbReference>
<evidence type="ECO:0000256" key="3">
    <source>
        <dbReference type="PIRSR" id="PIRSR001434-2"/>
    </source>
</evidence>
<dbReference type="InterPro" id="IPR000277">
    <property type="entry name" value="Cys/Met-Metab_PyrdxlP-dep_enz"/>
</dbReference>
<sequence>MNRMKDGLGPGTIAARAGAPPAEPAGPLVVSPEFATAYHQDLDDVAPVRYGRWGHRSADHLEEVLGALDRGRSVVFNSGMAAVSAVLLALLRPSDRLVLFEGGTYYETRQIADQLAGRGIEVQVLKAMAELPAAVVGARLVVVESPSNPLLDLYDLREIARIAHAAGALVAVDNSVASPLGQCPLDLGADLAMCSDAKVVGGHHDLVLGHVSSRDAELLTALQDWRYLHGGIPSAFTCWLALRSIGTLELRVQRQNANAGALVKLLATRPEVTGLRWPGSPADPQYPLAARQMMLGGGLLAFRLPGRPYLHRFLRASRLIVPATSYGGLQSTANDIGAWPHLAVPAGLVRISCGCEDTADLVDDVRDALDKAAVS</sequence>
<dbReference type="Proteomes" id="UP000515563">
    <property type="component" value="Chromosome"/>
</dbReference>
<dbReference type="RefSeq" id="WP_185446295.1">
    <property type="nucleotide sequence ID" value="NZ_CP043661.1"/>
</dbReference>
<dbReference type="SUPFAM" id="SSF53383">
    <property type="entry name" value="PLP-dependent transferases"/>
    <property type="match status" value="1"/>
</dbReference>
<evidence type="ECO:0000256" key="5">
    <source>
        <dbReference type="SAM" id="MobiDB-lite"/>
    </source>
</evidence>